<feature type="region of interest" description="Disordered" evidence="1">
    <location>
        <begin position="20"/>
        <end position="72"/>
    </location>
</feature>
<gene>
    <name evidence="2" type="ORF">GCM10022212_22760</name>
</gene>
<dbReference type="RefSeq" id="WP_344763425.1">
    <property type="nucleotide sequence ID" value="NZ_BAAAZE010000008.1"/>
</dbReference>
<evidence type="ECO:0000313" key="2">
    <source>
        <dbReference type="EMBL" id="GAA4024583.1"/>
    </source>
</evidence>
<dbReference type="EMBL" id="BAAAZE010000008">
    <property type="protein sequence ID" value="GAA4024583.1"/>
    <property type="molecule type" value="Genomic_DNA"/>
</dbReference>
<dbReference type="Proteomes" id="UP001501353">
    <property type="component" value="Unassembled WGS sequence"/>
</dbReference>
<reference evidence="3" key="1">
    <citation type="journal article" date="2019" name="Int. J. Syst. Evol. Microbiol.">
        <title>The Global Catalogue of Microorganisms (GCM) 10K type strain sequencing project: providing services to taxonomists for standard genome sequencing and annotation.</title>
        <authorList>
            <consortium name="The Broad Institute Genomics Platform"/>
            <consortium name="The Broad Institute Genome Sequencing Center for Infectious Disease"/>
            <person name="Wu L."/>
            <person name="Ma J."/>
        </authorList>
    </citation>
    <scope>NUCLEOTIDE SEQUENCE [LARGE SCALE GENOMIC DNA]</scope>
    <source>
        <strain evidence="3">JCM 16673</strain>
    </source>
</reference>
<sequence length="72" mass="7898">MLRTLSKAHGRNVRAIDVTTCPGKNLYPGDEIPDGEQRQFMGQSQDSDRTLFGRMPNPPSHTIASAITSETP</sequence>
<accession>A0ABP7TDB2</accession>
<keyword evidence="3" id="KW-1185">Reference proteome</keyword>
<protein>
    <submittedName>
        <fullName evidence="2">Uncharacterized protein</fullName>
    </submittedName>
</protein>
<evidence type="ECO:0000313" key="3">
    <source>
        <dbReference type="Proteomes" id="UP001501353"/>
    </source>
</evidence>
<comment type="caution">
    <text evidence="2">The sequence shown here is derived from an EMBL/GenBank/DDBJ whole genome shotgun (WGS) entry which is preliminary data.</text>
</comment>
<proteinExistence type="predicted"/>
<evidence type="ECO:0000256" key="1">
    <source>
        <dbReference type="SAM" id="MobiDB-lite"/>
    </source>
</evidence>
<name>A0ABP7TDB2_9BURK</name>
<feature type="compositionally biased region" description="Polar residues" evidence="1">
    <location>
        <begin position="60"/>
        <end position="72"/>
    </location>
</feature>
<organism evidence="2 3">
    <name type="scientific">Actimicrobium antarcticum</name>
    <dbReference type="NCBI Taxonomy" id="1051899"/>
    <lineage>
        <taxon>Bacteria</taxon>
        <taxon>Pseudomonadati</taxon>
        <taxon>Pseudomonadota</taxon>
        <taxon>Betaproteobacteria</taxon>
        <taxon>Burkholderiales</taxon>
        <taxon>Oxalobacteraceae</taxon>
        <taxon>Actimicrobium</taxon>
    </lineage>
</organism>